<dbReference type="GO" id="GO:0006508">
    <property type="term" value="P:proteolysis"/>
    <property type="evidence" value="ECO:0007669"/>
    <property type="project" value="UniProtKB-KW"/>
</dbReference>
<dbReference type="GO" id="GO:0005764">
    <property type="term" value="C:lysosome"/>
    <property type="evidence" value="ECO:0007669"/>
    <property type="project" value="UniProtKB-SubCell"/>
</dbReference>
<dbReference type="GO" id="GO:0005783">
    <property type="term" value="C:endoplasmic reticulum"/>
    <property type="evidence" value="ECO:0007669"/>
    <property type="project" value="UniProtKB-SubCell"/>
</dbReference>
<evidence type="ECO:0000259" key="23">
    <source>
        <dbReference type="Pfam" id="PF04389"/>
    </source>
</evidence>
<keyword evidence="11 22" id="KW-0732">Signal</keyword>
<evidence type="ECO:0000256" key="6">
    <source>
        <dbReference type="ARBA" id="ARBA00014116"/>
    </source>
</evidence>
<accession>V5I8M9</accession>
<evidence type="ECO:0000256" key="12">
    <source>
        <dbReference type="ARBA" id="ARBA00022801"/>
    </source>
</evidence>
<dbReference type="InterPro" id="IPR039866">
    <property type="entry name" value="CPQ"/>
</dbReference>
<sequence>MKIDHLLPLLLCVATVATDVSNNEVDDDVGRTDARDDACDLSAELIAEIAAYQTTANTIINSLTNGKFKGGTYKELTDFVDKFGPRLSGTQNLEDSIDYMLDLLNQYELENVHGEELQVPHWERGNESAQMVSPREAEIAVLALGNSVGTPEEGIEAEVLVVRSFDELDQANFSEAANGKIVVFNNDFVSYGVSVQYRSQGARRAAIHGAVAALVRSVAPFSLYTLHTGTQSYGTGTQIPSLSITIEDAKMFQRYQDRGEKIVLRLKSEAQTFNDSTSRNTVAEVEGSDEPEKVVLVSGHLDSWDVGVGAMDDGGGAFISWYALAVLKSLGIRAKRTLRAVLWTSEELGLVGAYAYDRDHADELDNITFVMESDEGTFTPLGLEYNAGTRGGCIIQEIMKLLAPINATQTEYSSSGVGSDISIWANIIPGGSLLNANDRYFWYHHTEADTMDVMDPDNLDKATALFAVVSYVIADLSEEFPRDFDTLTANAAKSALIQKLQEGVASNKLKKL</sequence>
<proteinExistence type="inferred from homology"/>
<evidence type="ECO:0000256" key="8">
    <source>
        <dbReference type="ARBA" id="ARBA00022645"/>
    </source>
</evidence>
<reference evidence="24" key="1">
    <citation type="submission" date="2013-07" db="EMBL/GenBank/DDBJ databases">
        <title>Midgut Transcriptome Profiling of Anoplphora glabripennis, a Lignocellulose Degrading, Wood-Boring Cerambycid.</title>
        <authorList>
            <person name="Scully E.D."/>
            <person name="Hoover K."/>
            <person name="Carlson J.E."/>
            <person name="Tien M."/>
            <person name="Geib S.M."/>
        </authorList>
    </citation>
    <scope>NUCLEOTIDE SEQUENCE</scope>
</reference>
<evidence type="ECO:0000256" key="19">
    <source>
        <dbReference type="ARBA" id="ARBA00023228"/>
    </source>
</evidence>
<dbReference type="GO" id="GO:0005794">
    <property type="term" value="C:Golgi apparatus"/>
    <property type="evidence" value="ECO:0007669"/>
    <property type="project" value="UniProtKB-SubCell"/>
</dbReference>
<dbReference type="Pfam" id="PF04389">
    <property type="entry name" value="Peptidase_M28"/>
    <property type="match status" value="1"/>
</dbReference>
<dbReference type="CDD" id="cd03883">
    <property type="entry name" value="M28_Pgcp_like"/>
    <property type="match status" value="1"/>
</dbReference>
<comment type="similarity">
    <text evidence="5">Belongs to the peptidase M28 family.</text>
</comment>
<keyword evidence="18" id="KW-0325">Glycoprotein</keyword>
<evidence type="ECO:0000256" key="13">
    <source>
        <dbReference type="ARBA" id="ARBA00022824"/>
    </source>
</evidence>
<evidence type="ECO:0000256" key="14">
    <source>
        <dbReference type="ARBA" id="ARBA00022833"/>
    </source>
</evidence>
<evidence type="ECO:0000256" key="10">
    <source>
        <dbReference type="ARBA" id="ARBA00022723"/>
    </source>
</evidence>
<evidence type="ECO:0000313" key="24">
    <source>
        <dbReference type="EMBL" id="JAB64061.1"/>
    </source>
</evidence>
<dbReference type="Gene3D" id="3.40.630.10">
    <property type="entry name" value="Zn peptidases"/>
    <property type="match status" value="1"/>
</dbReference>
<evidence type="ECO:0000256" key="7">
    <source>
        <dbReference type="ARBA" id="ARBA00022525"/>
    </source>
</evidence>
<evidence type="ECO:0000256" key="1">
    <source>
        <dbReference type="ARBA" id="ARBA00004240"/>
    </source>
</evidence>
<dbReference type="AlphaFoldDB" id="V5I8M9"/>
<feature type="signal peptide" evidence="22">
    <location>
        <begin position="1"/>
        <end position="22"/>
    </location>
</feature>
<dbReference type="InterPro" id="IPR007484">
    <property type="entry name" value="Peptidase_M28"/>
</dbReference>
<evidence type="ECO:0000256" key="18">
    <source>
        <dbReference type="ARBA" id="ARBA00023180"/>
    </source>
</evidence>
<feature type="domain" description="Peptidase M28" evidence="23">
    <location>
        <begin position="280"/>
        <end position="467"/>
    </location>
</feature>
<keyword evidence="16" id="KW-0482">Metalloprotease</keyword>
<evidence type="ECO:0000256" key="3">
    <source>
        <dbReference type="ARBA" id="ARBA00004555"/>
    </source>
</evidence>
<dbReference type="SUPFAM" id="SSF53187">
    <property type="entry name" value="Zn-dependent exopeptidases"/>
    <property type="match status" value="1"/>
</dbReference>
<dbReference type="GO" id="GO:0043171">
    <property type="term" value="P:peptide catabolic process"/>
    <property type="evidence" value="ECO:0007669"/>
    <property type="project" value="TreeGrafter"/>
</dbReference>
<keyword evidence="14" id="KW-0862">Zinc</keyword>
<dbReference type="GO" id="GO:0004180">
    <property type="term" value="F:carboxypeptidase activity"/>
    <property type="evidence" value="ECO:0007669"/>
    <property type="project" value="UniProtKB-KW"/>
</dbReference>
<keyword evidence="8 24" id="KW-0121">Carboxypeptidase</keyword>
<keyword evidence="17" id="KW-0865">Zymogen</keyword>
<evidence type="ECO:0000256" key="2">
    <source>
        <dbReference type="ARBA" id="ARBA00004371"/>
    </source>
</evidence>
<comment type="subunit">
    <text evidence="20">Homodimer. The monomeric form is inactive while the homodimer is active.</text>
</comment>
<evidence type="ECO:0000256" key="5">
    <source>
        <dbReference type="ARBA" id="ARBA00010918"/>
    </source>
</evidence>
<keyword evidence="12" id="KW-0378">Hydrolase</keyword>
<dbReference type="GO" id="GO:0046872">
    <property type="term" value="F:metal ion binding"/>
    <property type="evidence" value="ECO:0007669"/>
    <property type="project" value="UniProtKB-KW"/>
</dbReference>
<name>V5I8M9_ANOGL</name>
<keyword evidence="7" id="KW-0964">Secreted</keyword>
<evidence type="ECO:0000256" key="4">
    <source>
        <dbReference type="ARBA" id="ARBA00004613"/>
    </source>
</evidence>
<evidence type="ECO:0000256" key="16">
    <source>
        <dbReference type="ARBA" id="ARBA00023049"/>
    </source>
</evidence>
<evidence type="ECO:0000256" key="21">
    <source>
        <dbReference type="ARBA" id="ARBA00033328"/>
    </source>
</evidence>
<evidence type="ECO:0000256" key="22">
    <source>
        <dbReference type="SAM" id="SignalP"/>
    </source>
</evidence>
<keyword evidence="13" id="KW-0256">Endoplasmic reticulum</keyword>
<dbReference type="PANTHER" id="PTHR12053">
    <property type="entry name" value="PROTEASE FAMILY M28 PLASMA GLUTAMATE CARBOXYPEPTIDASE-RELATED"/>
    <property type="match status" value="1"/>
</dbReference>
<organism evidence="24">
    <name type="scientific">Anoplophora glabripennis</name>
    <name type="common">Asian longhorn beetle</name>
    <name type="synonym">Anoplophora nobilis</name>
    <dbReference type="NCBI Taxonomy" id="217634"/>
    <lineage>
        <taxon>Eukaryota</taxon>
        <taxon>Metazoa</taxon>
        <taxon>Ecdysozoa</taxon>
        <taxon>Arthropoda</taxon>
        <taxon>Hexapoda</taxon>
        <taxon>Insecta</taxon>
        <taxon>Pterygota</taxon>
        <taxon>Neoptera</taxon>
        <taxon>Endopterygota</taxon>
        <taxon>Coleoptera</taxon>
        <taxon>Polyphaga</taxon>
        <taxon>Cucujiformia</taxon>
        <taxon>Chrysomeloidea</taxon>
        <taxon>Cerambycidae</taxon>
        <taxon>Lamiinae</taxon>
        <taxon>Lamiini</taxon>
        <taxon>Anoplophora</taxon>
    </lineage>
</organism>
<dbReference type="EMBL" id="GALX01004405">
    <property type="protein sequence ID" value="JAB64061.1"/>
    <property type="molecule type" value="Transcribed_RNA"/>
</dbReference>
<dbReference type="FunFam" id="3.50.30.30:FF:000009">
    <property type="entry name" value="Carboxypeptidase Q"/>
    <property type="match status" value="1"/>
</dbReference>
<dbReference type="GO" id="GO:0005615">
    <property type="term" value="C:extracellular space"/>
    <property type="evidence" value="ECO:0007669"/>
    <property type="project" value="TreeGrafter"/>
</dbReference>
<feature type="chain" id="PRO_5004736437" description="Carboxypeptidase Q" evidence="22">
    <location>
        <begin position="23"/>
        <end position="512"/>
    </location>
</feature>
<evidence type="ECO:0000256" key="17">
    <source>
        <dbReference type="ARBA" id="ARBA00023145"/>
    </source>
</evidence>
<comment type="subcellular location">
    <subcellularLocation>
        <location evidence="1">Endoplasmic reticulum</location>
    </subcellularLocation>
    <subcellularLocation>
        <location evidence="3">Golgi apparatus</location>
    </subcellularLocation>
    <subcellularLocation>
        <location evidence="2">Lysosome</location>
    </subcellularLocation>
    <subcellularLocation>
        <location evidence="4">Secreted</location>
    </subcellularLocation>
</comment>
<keyword evidence="19" id="KW-0458">Lysosome</keyword>
<evidence type="ECO:0000256" key="15">
    <source>
        <dbReference type="ARBA" id="ARBA00023034"/>
    </source>
</evidence>
<dbReference type="PANTHER" id="PTHR12053:SF3">
    <property type="entry name" value="CARBOXYPEPTIDASE Q"/>
    <property type="match status" value="1"/>
</dbReference>
<gene>
    <name evidence="24" type="primary">PGCP</name>
</gene>
<protein>
    <recommendedName>
        <fullName evidence="6">Carboxypeptidase Q</fullName>
    </recommendedName>
    <alternativeName>
        <fullName evidence="21">Plasma glutamate carboxypeptidase</fullName>
    </alternativeName>
</protein>
<evidence type="ECO:0000256" key="9">
    <source>
        <dbReference type="ARBA" id="ARBA00022670"/>
    </source>
</evidence>
<keyword evidence="15" id="KW-0333">Golgi apparatus</keyword>
<dbReference type="GO" id="GO:0070573">
    <property type="term" value="F:metallodipeptidase activity"/>
    <property type="evidence" value="ECO:0007669"/>
    <property type="project" value="InterPro"/>
</dbReference>
<evidence type="ECO:0000256" key="11">
    <source>
        <dbReference type="ARBA" id="ARBA00022729"/>
    </source>
</evidence>
<dbReference type="FunFam" id="3.40.630.10:FF:000036">
    <property type="entry name" value="Carboxypeptidase Q"/>
    <property type="match status" value="1"/>
</dbReference>
<evidence type="ECO:0000256" key="20">
    <source>
        <dbReference type="ARBA" id="ARBA00025833"/>
    </source>
</evidence>
<keyword evidence="9" id="KW-0645">Protease</keyword>
<keyword evidence="10" id="KW-0479">Metal-binding</keyword>
<dbReference type="Gene3D" id="3.50.30.30">
    <property type="match status" value="1"/>
</dbReference>